<dbReference type="PANTHER" id="PTHR46696:SF1">
    <property type="entry name" value="CYTOCHROME P450 YJIB-RELATED"/>
    <property type="match status" value="1"/>
</dbReference>
<reference evidence="3 4" key="1">
    <citation type="journal article" date="2015" name="Antonie Van Leeuwenhoek">
        <title>Streptomyces klenkii sp. nov., isolated from deep marine sediment.</title>
        <authorList>
            <person name="Veyisoglu A."/>
            <person name="Sahin N."/>
        </authorList>
    </citation>
    <scope>NUCLEOTIDE SEQUENCE [LARGE SCALE GENOMIC DNA]</scope>
    <source>
        <strain evidence="3 4">KCTC 29202</strain>
    </source>
</reference>
<comment type="caution">
    <text evidence="3">The sequence shown here is derived from an EMBL/GenBank/DDBJ whole genome shotgun (WGS) entry which is preliminary data.</text>
</comment>
<dbReference type="Gene3D" id="1.10.630.10">
    <property type="entry name" value="Cytochrome P450"/>
    <property type="match status" value="1"/>
</dbReference>
<dbReference type="RefSeq" id="WP_120757556.1">
    <property type="nucleotide sequence ID" value="NZ_JBFADQ010000016.1"/>
</dbReference>
<dbReference type="Pfam" id="PF00067">
    <property type="entry name" value="p450"/>
    <property type="match status" value="1"/>
</dbReference>
<evidence type="ECO:0000256" key="2">
    <source>
        <dbReference type="RuleBase" id="RU000461"/>
    </source>
</evidence>
<dbReference type="InterPro" id="IPR001128">
    <property type="entry name" value="Cyt_P450"/>
</dbReference>
<dbReference type="Proteomes" id="UP000270343">
    <property type="component" value="Unassembled WGS sequence"/>
</dbReference>
<dbReference type="GO" id="GO:0016705">
    <property type="term" value="F:oxidoreductase activity, acting on paired donors, with incorporation or reduction of molecular oxygen"/>
    <property type="evidence" value="ECO:0007669"/>
    <property type="project" value="InterPro"/>
</dbReference>
<keyword evidence="2" id="KW-0408">Iron</keyword>
<keyword evidence="2" id="KW-0349">Heme</keyword>
<comment type="similarity">
    <text evidence="1 2">Belongs to the cytochrome P450 family.</text>
</comment>
<gene>
    <name evidence="3" type="ORF">D7231_23690</name>
</gene>
<keyword evidence="2" id="KW-0503">Monooxygenase</keyword>
<evidence type="ECO:0000256" key="1">
    <source>
        <dbReference type="ARBA" id="ARBA00010617"/>
    </source>
</evidence>
<dbReference type="PANTHER" id="PTHR46696">
    <property type="entry name" value="P450, PUTATIVE (EUROFUNG)-RELATED"/>
    <property type="match status" value="1"/>
</dbReference>
<dbReference type="InterPro" id="IPR017972">
    <property type="entry name" value="Cyt_P450_CS"/>
</dbReference>
<dbReference type="GO" id="GO:0020037">
    <property type="term" value="F:heme binding"/>
    <property type="evidence" value="ECO:0007669"/>
    <property type="project" value="InterPro"/>
</dbReference>
<dbReference type="PROSITE" id="PS00086">
    <property type="entry name" value="CYTOCHROME_P450"/>
    <property type="match status" value="1"/>
</dbReference>
<protein>
    <submittedName>
        <fullName evidence="3">Cytochrome P450</fullName>
    </submittedName>
</protein>
<dbReference type="InterPro" id="IPR002397">
    <property type="entry name" value="Cyt_P450_B"/>
</dbReference>
<keyword evidence="4" id="KW-1185">Reference proteome</keyword>
<dbReference type="SUPFAM" id="SSF48264">
    <property type="entry name" value="Cytochrome P450"/>
    <property type="match status" value="1"/>
</dbReference>
<dbReference type="InterPro" id="IPR036396">
    <property type="entry name" value="Cyt_P450_sf"/>
</dbReference>
<evidence type="ECO:0000313" key="4">
    <source>
        <dbReference type="Proteomes" id="UP000270343"/>
    </source>
</evidence>
<dbReference type="GO" id="GO:0005506">
    <property type="term" value="F:iron ion binding"/>
    <property type="evidence" value="ECO:0007669"/>
    <property type="project" value="InterPro"/>
</dbReference>
<dbReference type="GO" id="GO:0004497">
    <property type="term" value="F:monooxygenase activity"/>
    <property type="evidence" value="ECO:0007669"/>
    <property type="project" value="UniProtKB-KW"/>
</dbReference>
<evidence type="ECO:0000313" key="3">
    <source>
        <dbReference type="EMBL" id="RKN65828.1"/>
    </source>
</evidence>
<proteinExistence type="inferred from homology"/>
<dbReference type="AlphaFoldDB" id="A0A3B0AZZ0"/>
<keyword evidence="2" id="KW-0560">Oxidoreductase</keyword>
<accession>A0A3B0AZZ0</accession>
<name>A0A3B0AZZ0_9ACTN</name>
<organism evidence="3 4">
    <name type="scientific">Streptomyces klenkii</name>
    <dbReference type="NCBI Taxonomy" id="1420899"/>
    <lineage>
        <taxon>Bacteria</taxon>
        <taxon>Bacillati</taxon>
        <taxon>Actinomycetota</taxon>
        <taxon>Actinomycetes</taxon>
        <taxon>Kitasatosporales</taxon>
        <taxon>Streptomycetaceae</taxon>
        <taxon>Streptomyces</taxon>
    </lineage>
</organism>
<dbReference type="EMBL" id="RBAM01000010">
    <property type="protein sequence ID" value="RKN65828.1"/>
    <property type="molecule type" value="Genomic_DNA"/>
</dbReference>
<keyword evidence="2" id="KW-0479">Metal-binding</keyword>
<dbReference type="OrthoDB" id="4006895at2"/>
<dbReference type="PRINTS" id="PR00359">
    <property type="entry name" value="BP450"/>
</dbReference>
<sequence>MTAHVPPLFPFPPGPLGTVPPAFGRLLAEDPVPEVRLADGARIRLALRHEDVRTVLADDRFSRHRAALLPGRGFGRSQGSGIVDLDPPEHARLRGPVAAAFGAERAARFVPRIEEIAEDVVGGLPAGSGTVDLVTAYTAPFAGRVTCELLGLPGDRWRSVTSDVELLLLPRGAAEEDLAAARDRLGKALADLLADRRAGPGDSVADALLASDPRDGAGGLTDEDRTLLLHGLIISGFVTIRDLLARHLFGVLSSPGLATRLAGDPALVPVAVWELLRFYPSTHDGLLRVATEDVVLSGGRIAAGEAVLPLVAAASRDPEAFPDPDVLDVARIADRAIAFGAGRHACPAADLAVAELSVGVARLLAAFPGIAPAVPPEEIEHSSELLPLAVRSLPVVLGPRH</sequence>